<sequence length="203" mass="23259">MSFVITFSTVCLVFFIFLGLFEGAKALWKSKPEDDGEVERTRTLRKQVKESLESYHGKYKVRDLWSPDSCKYCGKLYCEDYDFGIPLKAESIDEFLGTMEKAVHDDAWANRMKGLENLSPEERRDKEAEPKLLTIFTISFFVLLIALLVLLFWEDCSFYAIVLTITISSFLTLAGAVIAGIIISKRARRAKAERLGRTQMQNK</sequence>
<name>A0A9R1CU54_9BACT</name>
<dbReference type="AlphaFoldDB" id="A0A9R1CU54"/>
<feature type="transmembrane region" description="Helical" evidence="1">
    <location>
        <begin position="132"/>
        <end position="153"/>
    </location>
</feature>
<dbReference type="EMBL" id="BPUB01000001">
    <property type="protein sequence ID" value="GJG57441.1"/>
    <property type="molecule type" value="Genomic_DNA"/>
</dbReference>
<evidence type="ECO:0000256" key="1">
    <source>
        <dbReference type="SAM" id="Phobius"/>
    </source>
</evidence>
<gene>
    <name evidence="2" type="ORF">PRLR5076_02920</name>
</gene>
<evidence type="ECO:0000313" key="2">
    <source>
        <dbReference type="EMBL" id="GJG57441.1"/>
    </source>
</evidence>
<reference evidence="2" key="1">
    <citation type="journal article" date="2022" name="Int. J. Syst. Evol. Microbiol.">
        <title>Prevotella lacticifex sp. nov., isolated from the rumen of cows.</title>
        <authorList>
            <person name="Shinkai T."/>
            <person name="Ikeyama N."/>
            <person name="Kumagai M."/>
            <person name="Ohmori H."/>
            <person name="Sakamoto M."/>
            <person name="Ohkuma M."/>
            <person name="Mitsumori M."/>
        </authorList>
    </citation>
    <scope>NUCLEOTIDE SEQUENCE</scope>
    <source>
        <strain evidence="2">R5076</strain>
    </source>
</reference>
<dbReference type="RefSeq" id="WP_223927756.1">
    <property type="nucleotide sequence ID" value="NZ_BPTU01000003.1"/>
</dbReference>
<keyword evidence="1" id="KW-0812">Transmembrane</keyword>
<organism evidence="2 3">
    <name type="scientific">Prevotella lacticifex</name>
    <dbReference type="NCBI Taxonomy" id="2854755"/>
    <lineage>
        <taxon>Bacteria</taxon>
        <taxon>Pseudomonadati</taxon>
        <taxon>Bacteroidota</taxon>
        <taxon>Bacteroidia</taxon>
        <taxon>Bacteroidales</taxon>
        <taxon>Prevotellaceae</taxon>
        <taxon>Prevotella</taxon>
    </lineage>
</organism>
<dbReference type="GeneID" id="72468344"/>
<evidence type="ECO:0000313" key="3">
    <source>
        <dbReference type="Proteomes" id="UP000825483"/>
    </source>
</evidence>
<keyword evidence="3" id="KW-1185">Reference proteome</keyword>
<proteinExistence type="predicted"/>
<comment type="caution">
    <text evidence="2">The sequence shown here is derived from an EMBL/GenBank/DDBJ whole genome shotgun (WGS) entry which is preliminary data.</text>
</comment>
<dbReference type="Proteomes" id="UP000825483">
    <property type="component" value="Unassembled WGS sequence"/>
</dbReference>
<keyword evidence="1" id="KW-0472">Membrane</keyword>
<feature type="transmembrane region" description="Helical" evidence="1">
    <location>
        <begin position="6"/>
        <end position="24"/>
    </location>
</feature>
<protein>
    <submittedName>
        <fullName evidence="2">Uncharacterized protein</fullName>
    </submittedName>
</protein>
<accession>A0A9R1CU54</accession>
<feature type="transmembrane region" description="Helical" evidence="1">
    <location>
        <begin position="159"/>
        <end position="184"/>
    </location>
</feature>
<keyword evidence="1" id="KW-1133">Transmembrane helix</keyword>